<dbReference type="InterPro" id="IPR008972">
    <property type="entry name" value="Cupredoxin"/>
</dbReference>
<evidence type="ECO:0000313" key="2">
    <source>
        <dbReference type="EMBL" id="KAF0694725.1"/>
    </source>
</evidence>
<evidence type="ECO:0000256" key="1">
    <source>
        <dbReference type="SAM" id="MobiDB-lite"/>
    </source>
</evidence>
<protein>
    <submittedName>
        <fullName evidence="3">Aste57867_14401 protein</fullName>
    </submittedName>
</protein>
<accession>A0A485L1D4</accession>
<dbReference type="SUPFAM" id="SSF49503">
    <property type="entry name" value="Cupredoxins"/>
    <property type="match status" value="2"/>
</dbReference>
<feature type="compositionally biased region" description="Low complexity" evidence="1">
    <location>
        <begin position="255"/>
        <end position="272"/>
    </location>
</feature>
<feature type="compositionally biased region" description="Polar residues" evidence="1">
    <location>
        <begin position="61"/>
        <end position="74"/>
    </location>
</feature>
<name>A0A485L1D4_9STRA</name>
<dbReference type="EMBL" id="CAADRA010005561">
    <property type="protein sequence ID" value="VFT91223.1"/>
    <property type="molecule type" value="Genomic_DNA"/>
</dbReference>
<keyword evidence="4" id="KW-1185">Reference proteome</keyword>
<reference evidence="3 4" key="1">
    <citation type="submission" date="2019-03" db="EMBL/GenBank/DDBJ databases">
        <authorList>
            <person name="Gaulin E."/>
            <person name="Dumas B."/>
        </authorList>
    </citation>
    <scope>NUCLEOTIDE SEQUENCE [LARGE SCALE GENOMIC DNA]</scope>
    <source>
        <strain evidence="3">CBS 568.67</strain>
    </source>
</reference>
<dbReference type="Gene3D" id="2.60.40.420">
    <property type="entry name" value="Cupredoxins - blue copper proteins"/>
    <property type="match status" value="2"/>
</dbReference>
<organism evidence="3 4">
    <name type="scientific">Aphanomyces stellatus</name>
    <dbReference type="NCBI Taxonomy" id="120398"/>
    <lineage>
        <taxon>Eukaryota</taxon>
        <taxon>Sar</taxon>
        <taxon>Stramenopiles</taxon>
        <taxon>Oomycota</taxon>
        <taxon>Saprolegniomycetes</taxon>
        <taxon>Saprolegniales</taxon>
        <taxon>Verrucalvaceae</taxon>
        <taxon>Aphanomyces</taxon>
    </lineage>
</organism>
<proteinExistence type="predicted"/>
<feature type="compositionally biased region" description="Basic residues" evidence="1">
    <location>
        <begin position="30"/>
        <end position="42"/>
    </location>
</feature>
<dbReference type="Proteomes" id="UP000332933">
    <property type="component" value="Unassembled WGS sequence"/>
</dbReference>
<dbReference type="OrthoDB" id="71424at2759"/>
<feature type="region of interest" description="Disordered" evidence="1">
    <location>
        <begin position="252"/>
        <end position="280"/>
    </location>
</feature>
<reference evidence="2" key="2">
    <citation type="submission" date="2019-06" db="EMBL/GenBank/DDBJ databases">
        <title>Genomics analysis of Aphanomyces spp. identifies a new class of oomycete effector associated with host adaptation.</title>
        <authorList>
            <person name="Gaulin E."/>
        </authorList>
    </citation>
    <scope>NUCLEOTIDE SEQUENCE</scope>
    <source>
        <strain evidence="2">CBS 578.67</strain>
    </source>
</reference>
<dbReference type="AlphaFoldDB" id="A0A485L1D4"/>
<evidence type="ECO:0000313" key="4">
    <source>
        <dbReference type="Proteomes" id="UP000332933"/>
    </source>
</evidence>
<evidence type="ECO:0000313" key="3">
    <source>
        <dbReference type="EMBL" id="VFT91223.1"/>
    </source>
</evidence>
<dbReference type="EMBL" id="VJMH01005540">
    <property type="protein sequence ID" value="KAF0694725.1"/>
    <property type="molecule type" value="Genomic_DNA"/>
</dbReference>
<sequence>MARRPTPYVDNNRQHQHQQHQQSYVSNQVHNKKRPQVLRYRKKVLDPQSPVLSTKARNDESGTTSPDNQSSHESSPVKIHPIPTASKVYVVNVQDFRFHPEHIVVERYSTIRWQIPTDSKTVYSITICSTQTTDSPTLSEDNPTFEHTFDTLGEFSYFCSLYSFMSGSVSVVTSLSAEEKSRNVCFLDYPVPKKPVVAKTSPKSNSSYPFHKQLGVWREKQPVVPKGEDDDTFAQKSRQHIKKKALKSKSSTPLVIVTTPPSPATSSSTITAPDEDDDDNTILEPLDPSATSTHEIQLEDFEFTTLHMPVVVGDSVTWSVASGNPGMVEHALQFKVVQDGVLMQTLQSTPLKPGDRWGYRVLQPCSITVECLVYQMKAEVVVHPTPVILIGDVACPVDEDQRCSTPTTLSRPSVPIESMPNVVVPIPSDTTPTLAPLEVEAPSAVVDEPPPTILQLLLQSQQKQAETRSSYLLDTEDAIPGFDAAAAYDFLKRRAHDAKQDPRVVYACSRHV</sequence>
<feature type="region of interest" description="Disordered" evidence="1">
    <location>
        <begin position="1"/>
        <end position="79"/>
    </location>
</feature>
<gene>
    <name evidence="3" type="primary">Aste57867_14401</name>
    <name evidence="2" type="ORF">As57867_014347</name>
    <name evidence="3" type="ORF">ASTE57867_14401</name>
</gene>